<evidence type="ECO:0000259" key="1">
    <source>
        <dbReference type="Pfam" id="PF13468"/>
    </source>
</evidence>
<dbReference type="KEGG" id="spse:SULPSESMR1_00663"/>
<evidence type="ECO:0000313" key="2">
    <source>
        <dbReference type="EMBL" id="ASM71495.1"/>
    </source>
</evidence>
<dbReference type="AlphaFoldDB" id="A0A221JXN1"/>
<sequence>MMQFDHIAIAGATLAEATAYVEDALGVSMQAGGEHAVFHTHNTLLGLADGLYLEAIAINPDAPVPDRARWFDLDRFSGPARLTNWICRCDDMDALLAQIPALAPDGAGRPVDLQRGDLRWRMAVPDSGVLPFDNCWPALIQWQTSQHPAQRLAASGVRLTRLIVTHPRADDLRAALAPMLDDARVVFDAGPAALHAEFDTPHGPRTL</sequence>
<dbReference type="Gene3D" id="3.10.180.10">
    <property type="entry name" value="2,3-Dihydroxybiphenyl 1,2-Dioxygenase, domain 1"/>
    <property type="match status" value="1"/>
</dbReference>
<dbReference type="EMBL" id="CP022415">
    <property type="protein sequence ID" value="ASM71495.1"/>
    <property type="molecule type" value="Genomic_DNA"/>
</dbReference>
<dbReference type="InterPro" id="IPR029068">
    <property type="entry name" value="Glyas_Bleomycin-R_OHBP_Dase"/>
</dbReference>
<protein>
    <submittedName>
        <fullName evidence="2">Glyoxalase-like domain protein</fullName>
    </submittedName>
</protein>
<dbReference type="Proteomes" id="UP000199754">
    <property type="component" value="Chromosome"/>
</dbReference>
<proteinExistence type="predicted"/>
<dbReference type="RefSeq" id="WP_089422111.1">
    <property type="nucleotide sequence ID" value="NZ_CP022415.1"/>
</dbReference>
<dbReference type="STRING" id="1402135.SAMN05444149_10165"/>
<dbReference type="InterPro" id="IPR025870">
    <property type="entry name" value="Glyoxalase-like_dom"/>
</dbReference>
<dbReference type="OrthoDB" id="8451710at2"/>
<evidence type="ECO:0000313" key="3">
    <source>
        <dbReference type="Proteomes" id="UP000199754"/>
    </source>
</evidence>
<gene>
    <name evidence="2" type="ORF">SULPSESMR1_00663</name>
</gene>
<name>A0A221JXN1_9RHOB</name>
<organism evidence="2 3">
    <name type="scientific">Pseudosulfitobacter pseudonitzschiae</name>
    <dbReference type="NCBI Taxonomy" id="1402135"/>
    <lineage>
        <taxon>Bacteria</taxon>
        <taxon>Pseudomonadati</taxon>
        <taxon>Pseudomonadota</taxon>
        <taxon>Alphaproteobacteria</taxon>
        <taxon>Rhodobacterales</taxon>
        <taxon>Roseobacteraceae</taxon>
        <taxon>Pseudosulfitobacter</taxon>
    </lineage>
</organism>
<dbReference type="Pfam" id="PF13468">
    <property type="entry name" value="Glyoxalase_3"/>
    <property type="match status" value="1"/>
</dbReference>
<keyword evidence="3" id="KW-1185">Reference proteome</keyword>
<feature type="domain" description="Glyoxalase-like" evidence="1">
    <location>
        <begin position="4"/>
        <end position="178"/>
    </location>
</feature>
<accession>A0A221JXN1</accession>
<reference evidence="2 3" key="1">
    <citation type="submission" date="2017-07" db="EMBL/GenBank/DDBJ databases">
        <title>Genome Sequence of Sulfitobacter pseudonitzschiae Strain SMR1 Isolated from a culture of the Diatom Skeletonema marinoi.</title>
        <authorList>
            <person name="Topel M."/>
            <person name="Pinder M.I.M."/>
            <person name="Johansson O.N."/>
            <person name="Kourtchenko O."/>
            <person name="Godhe A."/>
            <person name="Clarke A.K."/>
        </authorList>
    </citation>
    <scope>NUCLEOTIDE SEQUENCE [LARGE SCALE GENOMIC DNA]</scope>
    <source>
        <strain evidence="2 3">SMR1</strain>
    </source>
</reference>